<accession>I0IB83</accession>
<dbReference type="PRINTS" id="PR00419">
    <property type="entry name" value="ADXRDTASE"/>
</dbReference>
<dbReference type="PROSITE" id="PS00982">
    <property type="entry name" value="PHYTOENE_DH"/>
    <property type="match status" value="1"/>
</dbReference>
<dbReference type="EC" id="1.14.99.-" evidence="8"/>
<feature type="region of interest" description="Disordered" evidence="6">
    <location>
        <begin position="41"/>
        <end position="68"/>
    </location>
</feature>
<evidence type="ECO:0000313" key="9">
    <source>
        <dbReference type="Proteomes" id="UP000007881"/>
    </source>
</evidence>
<dbReference type="AlphaFoldDB" id="I0IB83"/>
<protein>
    <submittedName>
        <fullName evidence="8">Phytoene dehydrogenase</fullName>
        <ecNumber evidence="8">1.14.99.-</ecNumber>
    </submittedName>
</protein>
<dbReference type="EMBL" id="AP012338">
    <property type="protein sequence ID" value="BAM02521.1"/>
    <property type="molecule type" value="Genomic_DNA"/>
</dbReference>
<keyword evidence="4 5" id="KW-0560">Oxidoreductase</keyword>
<proteinExistence type="inferred from homology"/>
<dbReference type="InterPro" id="IPR008150">
    <property type="entry name" value="Phytoene_DH_bac_CS"/>
</dbReference>
<comment type="pathway">
    <text evidence="1 5">Carotenoid biosynthesis.</text>
</comment>
<evidence type="ECO:0000256" key="2">
    <source>
        <dbReference type="ARBA" id="ARBA00006046"/>
    </source>
</evidence>
<dbReference type="SUPFAM" id="SSF51905">
    <property type="entry name" value="FAD/NAD(P)-binding domain"/>
    <property type="match status" value="1"/>
</dbReference>
<dbReference type="STRING" id="1142394.PSMK_03620"/>
<keyword evidence="9" id="KW-1185">Reference proteome</keyword>
<dbReference type="InterPro" id="IPR036188">
    <property type="entry name" value="FAD/NAD-bd_sf"/>
</dbReference>
<dbReference type="eggNOG" id="COG1233">
    <property type="taxonomic scope" value="Bacteria"/>
</dbReference>
<name>I0IB83_PHYMF</name>
<evidence type="ECO:0000313" key="8">
    <source>
        <dbReference type="EMBL" id="BAM02521.1"/>
    </source>
</evidence>
<dbReference type="PATRIC" id="fig|1142394.8.peg.369"/>
<keyword evidence="3 5" id="KW-0125">Carotenoid biosynthesis</keyword>
<feature type="domain" description="Amine oxidase" evidence="7">
    <location>
        <begin position="15"/>
        <end position="529"/>
    </location>
</feature>
<dbReference type="OrthoDB" id="9814556at2"/>
<dbReference type="InterPro" id="IPR002937">
    <property type="entry name" value="Amino_oxidase"/>
</dbReference>
<dbReference type="Pfam" id="PF01593">
    <property type="entry name" value="Amino_oxidase"/>
    <property type="match status" value="1"/>
</dbReference>
<dbReference type="HOGENOM" id="CLU_019722_2_1_0"/>
<dbReference type="KEGG" id="phm:PSMK_03620"/>
<dbReference type="Gene3D" id="3.50.50.60">
    <property type="entry name" value="FAD/NAD(P)-binding domain"/>
    <property type="match status" value="2"/>
</dbReference>
<comment type="similarity">
    <text evidence="2 5">Belongs to the carotenoid/retinoid oxidoreductase family.</text>
</comment>
<dbReference type="RefSeq" id="WP_014435741.1">
    <property type="nucleotide sequence ID" value="NC_017080.1"/>
</dbReference>
<dbReference type="GO" id="GO:0016117">
    <property type="term" value="P:carotenoid biosynthetic process"/>
    <property type="evidence" value="ECO:0007669"/>
    <property type="project" value="UniProtKB-KW"/>
</dbReference>
<evidence type="ECO:0000259" key="7">
    <source>
        <dbReference type="Pfam" id="PF01593"/>
    </source>
</evidence>
<dbReference type="PANTHER" id="PTHR43734">
    <property type="entry name" value="PHYTOENE DESATURASE"/>
    <property type="match status" value="1"/>
</dbReference>
<evidence type="ECO:0000256" key="1">
    <source>
        <dbReference type="ARBA" id="ARBA00004829"/>
    </source>
</evidence>
<gene>
    <name evidence="8" type="primary">crtI</name>
    <name evidence="8" type="ordered locus">PSMK_03620</name>
</gene>
<sequence length="553" mass="61016">MPAPKKVVIVGAGPGGLASAMLLARAGLGVTVLEKRDRVGGRTSAIHAPLPPEHGGGRRGRGSRPERPFTFDLGPTFFLYPRILEEVYAMCGLDLHAHGDADHGVELTRLDPQYRLLFEGEDRGVETVLDCTADPERMAEQIAKLCPDDAKRFPRFLNENRAKFSAFTKVLQRPWRGLTDYLDPQLAAMLPLVRPHSTVDRDLGRYFHDPRVRLAFSFQAKYLGMSPFNCPSLFTILSYLEYDFGVFHPTGGCNAVSTAMAGAAEALGARVELEAAVTGVDFEPGTRRATGVTYTDAAGEAHHADADAVVIGADFAHAMANLVPDRLRRRWTDRKLEKKKYSCSTYMLYLGVEGGPEDFEHLEHHNIFLTRDYPRNLDEIENGHRLSDEPSVYLHHPGHTDATMAPEGFSSLYVLAPTTHQHANVDWEAQGPGFRDTVFAQLGKMGLEDLRSRVVYEKALTPDGWAQDLSIFKGATFNLAHNLGQMLHLRPNNRFEDLDGVYLVGGGTHPGSGLPVIYEGARISAQLVCDDLGVEPDWEPVRPKTPTPERVGT</sequence>
<evidence type="ECO:0000256" key="6">
    <source>
        <dbReference type="SAM" id="MobiDB-lite"/>
    </source>
</evidence>
<dbReference type="PANTHER" id="PTHR43734:SF1">
    <property type="entry name" value="PHYTOENE DESATURASE"/>
    <property type="match status" value="1"/>
</dbReference>
<reference evidence="8 9" key="1">
    <citation type="submission" date="2012-02" db="EMBL/GenBank/DDBJ databases">
        <title>Complete genome sequence of Phycisphaera mikurensis NBRC 102666.</title>
        <authorList>
            <person name="Ankai A."/>
            <person name="Hosoyama A."/>
            <person name="Terui Y."/>
            <person name="Sekine M."/>
            <person name="Fukai R."/>
            <person name="Kato Y."/>
            <person name="Nakamura S."/>
            <person name="Yamada-Narita S."/>
            <person name="Kawakoshi A."/>
            <person name="Fukunaga Y."/>
            <person name="Yamazaki S."/>
            <person name="Fujita N."/>
        </authorList>
    </citation>
    <scope>NUCLEOTIDE SEQUENCE [LARGE SCALE GENOMIC DNA]</scope>
    <source>
        <strain evidence="9">NBRC 102666 / KCTC 22515 / FYK2301M01</strain>
    </source>
</reference>
<dbReference type="GO" id="GO:0016627">
    <property type="term" value="F:oxidoreductase activity, acting on the CH-CH group of donors"/>
    <property type="evidence" value="ECO:0007669"/>
    <property type="project" value="UniProtKB-ARBA"/>
</dbReference>
<dbReference type="NCBIfam" id="TIGR02734">
    <property type="entry name" value="crtI_fam"/>
    <property type="match status" value="1"/>
</dbReference>
<evidence type="ECO:0000256" key="3">
    <source>
        <dbReference type="ARBA" id="ARBA00022746"/>
    </source>
</evidence>
<evidence type="ECO:0000256" key="5">
    <source>
        <dbReference type="RuleBase" id="RU362075"/>
    </source>
</evidence>
<organism evidence="8 9">
    <name type="scientific">Phycisphaera mikurensis (strain NBRC 102666 / KCTC 22515 / FYK2301M01)</name>
    <dbReference type="NCBI Taxonomy" id="1142394"/>
    <lineage>
        <taxon>Bacteria</taxon>
        <taxon>Pseudomonadati</taxon>
        <taxon>Planctomycetota</taxon>
        <taxon>Phycisphaerae</taxon>
        <taxon>Phycisphaerales</taxon>
        <taxon>Phycisphaeraceae</taxon>
        <taxon>Phycisphaera</taxon>
    </lineage>
</organism>
<evidence type="ECO:0000256" key="4">
    <source>
        <dbReference type="ARBA" id="ARBA00023002"/>
    </source>
</evidence>
<dbReference type="Proteomes" id="UP000007881">
    <property type="component" value="Chromosome"/>
</dbReference>
<dbReference type="InterPro" id="IPR014105">
    <property type="entry name" value="Carotenoid/retinoid_OxRdtase"/>
</dbReference>